<dbReference type="PANTHER" id="PTHR44117">
    <property type="entry name" value="INTRAFLAGELLAR TRANSPORT PROTEIN 88 HOMOLOG"/>
    <property type="match status" value="1"/>
</dbReference>
<dbReference type="Pfam" id="PF13174">
    <property type="entry name" value="TPR_6"/>
    <property type="match status" value="1"/>
</dbReference>
<dbReference type="GO" id="GO:0019894">
    <property type="term" value="F:kinesin binding"/>
    <property type="evidence" value="ECO:0007669"/>
    <property type="project" value="TreeGrafter"/>
</dbReference>
<feature type="compositionally biased region" description="Acidic residues" evidence="2">
    <location>
        <begin position="836"/>
        <end position="850"/>
    </location>
</feature>
<dbReference type="Pfam" id="PF13424">
    <property type="entry name" value="TPR_12"/>
    <property type="match status" value="2"/>
</dbReference>
<feature type="region of interest" description="Disordered" evidence="2">
    <location>
        <begin position="109"/>
        <end position="138"/>
    </location>
</feature>
<feature type="compositionally biased region" description="Polar residues" evidence="2">
    <location>
        <begin position="802"/>
        <end position="813"/>
    </location>
</feature>
<dbReference type="GO" id="GO:0042073">
    <property type="term" value="P:intraciliary transport"/>
    <property type="evidence" value="ECO:0007669"/>
    <property type="project" value="TreeGrafter"/>
</dbReference>
<dbReference type="SUPFAM" id="SSF48452">
    <property type="entry name" value="TPR-like"/>
    <property type="match status" value="2"/>
</dbReference>
<dbReference type="Proteomes" id="UP000007799">
    <property type="component" value="Unassembled WGS sequence"/>
</dbReference>
<dbReference type="InParanoid" id="F2US11"/>
<name>F2US11_SALR5</name>
<feature type="repeat" description="TPR" evidence="1">
    <location>
        <begin position="236"/>
        <end position="269"/>
    </location>
</feature>
<evidence type="ECO:0000256" key="1">
    <source>
        <dbReference type="PROSITE-ProRule" id="PRU00339"/>
    </source>
</evidence>
<dbReference type="PANTHER" id="PTHR44117:SF1">
    <property type="entry name" value="INTRAFLAGELLAR TRANSPORT PROTEIN 88 HOMOLOG"/>
    <property type="match status" value="1"/>
</dbReference>
<dbReference type="GO" id="GO:0005814">
    <property type="term" value="C:centriole"/>
    <property type="evidence" value="ECO:0007669"/>
    <property type="project" value="TreeGrafter"/>
</dbReference>
<feature type="repeat" description="TPR" evidence="1">
    <location>
        <begin position="662"/>
        <end position="695"/>
    </location>
</feature>
<dbReference type="GeneID" id="16068507"/>
<evidence type="ECO:0008006" key="5">
    <source>
        <dbReference type="Google" id="ProtNLM"/>
    </source>
</evidence>
<feature type="repeat" description="TPR" evidence="1">
    <location>
        <begin position="628"/>
        <end position="661"/>
    </location>
</feature>
<dbReference type="PROSITE" id="PS50005">
    <property type="entry name" value="TPR"/>
    <property type="match status" value="5"/>
</dbReference>
<accession>F2US11</accession>
<dbReference type="GO" id="GO:0036064">
    <property type="term" value="C:ciliary basal body"/>
    <property type="evidence" value="ECO:0007669"/>
    <property type="project" value="TreeGrafter"/>
</dbReference>
<dbReference type="PROSITE" id="PS50293">
    <property type="entry name" value="TPR_REGION"/>
    <property type="match status" value="1"/>
</dbReference>
<feature type="compositionally biased region" description="Basic and acidic residues" evidence="2">
    <location>
        <begin position="128"/>
        <end position="138"/>
    </location>
</feature>
<dbReference type="GO" id="GO:1905515">
    <property type="term" value="P:non-motile cilium assembly"/>
    <property type="evidence" value="ECO:0007669"/>
    <property type="project" value="TreeGrafter"/>
</dbReference>
<dbReference type="InterPro" id="IPR019734">
    <property type="entry name" value="TPR_rpt"/>
</dbReference>
<gene>
    <name evidence="3" type="ORF">PTSG_11061</name>
</gene>
<feature type="compositionally biased region" description="Basic residues" evidence="2">
    <location>
        <begin position="740"/>
        <end position="761"/>
    </location>
</feature>
<dbReference type="eggNOG" id="KOG2003">
    <property type="taxonomic scope" value="Eukaryota"/>
</dbReference>
<dbReference type="RefSeq" id="XP_004987980.1">
    <property type="nucleotide sequence ID" value="XM_004987923.1"/>
</dbReference>
<dbReference type="Gene3D" id="1.25.40.10">
    <property type="entry name" value="Tetratricopeptide repeat domain"/>
    <property type="match status" value="2"/>
</dbReference>
<dbReference type="SMART" id="SM00028">
    <property type="entry name" value="TPR"/>
    <property type="match status" value="9"/>
</dbReference>
<reference evidence="3" key="1">
    <citation type="submission" date="2009-08" db="EMBL/GenBank/DDBJ databases">
        <title>Annotation of Salpingoeca rosetta.</title>
        <authorList>
            <consortium name="The Broad Institute Genome Sequencing Platform"/>
            <person name="Russ C."/>
            <person name="Cuomo C."/>
            <person name="Burger G."/>
            <person name="Gray M.W."/>
            <person name="Holland P.W.H."/>
            <person name="King N."/>
            <person name="Lang F.B.F."/>
            <person name="Roger A.J."/>
            <person name="Ruiz-Trillo I."/>
            <person name="Young S.K."/>
            <person name="Zeng Q."/>
            <person name="Gargeya S."/>
            <person name="Alvarado L."/>
            <person name="Berlin A."/>
            <person name="Chapman S.B."/>
            <person name="Chen Z."/>
            <person name="Freedman E."/>
            <person name="Gellesch M."/>
            <person name="Goldberg J."/>
            <person name="Griggs A."/>
            <person name="Gujja S."/>
            <person name="Heilman E."/>
            <person name="Heiman D."/>
            <person name="Howarth C."/>
            <person name="Mehta T."/>
            <person name="Neiman D."/>
            <person name="Pearson M."/>
            <person name="Roberts A."/>
            <person name="Saif S."/>
            <person name="Shea T."/>
            <person name="Shenoy N."/>
            <person name="Sisk P."/>
            <person name="Stolte C."/>
            <person name="Sykes S."/>
            <person name="White J."/>
            <person name="Yandava C."/>
            <person name="Haas B."/>
            <person name="Nusbaum C."/>
            <person name="Birren B."/>
        </authorList>
    </citation>
    <scope>NUCLEOTIDE SEQUENCE [LARGE SCALE GENOMIC DNA]</scope>
    <source>
        <strain evidence="3">ATCC 50818</strain>
    </source>
</reference>
<organism evidence="4">
    <name type="scientific">Salpingoeca rosetta (strain ATCC 50818 / BSB-021)</name>
    <dbReference type="NCBI Taxonomy" id="946362"/>
    <lineage>
        <taxon>Eukaryota</taxon>
        <taxon>Choanoflagellata</taxon>
        <taxon>Craspedida</taxon>
        <taxon>Salpingoecidae</taxon>
        <taxon>Salpingoeca</taxon>
    </lineage>
</organism>
<dbReference type="GO" id="GO:0097546">
    <property type="term" value="C:ciliary base"/>
    <property type="evidence" value="ECO:0007669"/>
    <property type="project" value="TreeGrafter"/>
</dbReference>
<feature type="compositionally biased region" description="Basic and acidic residues" evidence="2">
    <location>
        <begin position="762"/>
        <end position="774"/>
    </location>
</feature>
<dbReference type="OrthoDB" id="1926212at2759"/>
<keyword evidence="1" id="KW-0802">TPR repeat</keyword>
<evidence type="ECO:0000313" key="4">
    <source>
        <dbReference type="Proteomes" id="UP000007799"/>
    </source>
</evidence>
<dbReference type="KEGG" id="sre:PTSG_11061"/>
<dbReference type="EMBL" id="GL832993">
    <property type="protein sequence ID" value="EGD80416.1"/>
    <property type="molecule type" value="Genomic_DNA"/>
</dbReference>
<dbReference type="FunCoup" id="F2US11">
    <property type="interactions" value="296"/>
</dbReference>
<evidence type="ECO:0000256" key="2">
    <source>
        <dbReference type="SAM" id="MobiDB-lite"/>
    </source>
</evidence>
<feature type="repeat" description="TPR" evidence="1">
    <location>
        <begin position="526"/>
        <end position="559"/>
    </location>
</feature>
<evidence type="ECO:0000313" key="3">
    <source>
        <dbReference type="EMBL" id="EGD80416.1"/>
    </source>
</evidence>
<protein>
    <recommendedName>
        <fullName evidence="5">Intraflagellar transport protein 88</fullName>
    </recommendedName>
</protein>
<feature type="repeat" description="TPR" evidence="1">
    <location>
        <begin position="275"/>
        <end position="308"/>
    </location>
</feature>
<dbReference type="OMA" id="RIKIMHN"/>
<dbReference type="InterPro" id="IPR011990">
    <property type="entry name" value="TPR-like_helical_dom_sf"/>
</dbReference>
<feature type="region of interest" description="Disordered" evidence="2">
    <location>
        <begin position="727"/>
        <end position="850"/>
    </location>
</feature>
<sequence>MATSSTLTQIDMCMQGLDEDTNFQQALKTAYGKRADLRTAYGAAVSGGAPMSQRLATASGRGMTGRGMTARGKTGRISTARLTTGYAAEGEGGEPRKIKAVEAVGFVSSRGNSAQPFDPSRSVGSAKPLEKAEDSSEEAALRVLEDKVHRLLEESAEAIAQKDFQKALEKAKAAGVHERELTRKKEAQLGPEQINLDLTFAVLVHLAYVQEQCEMYPEAINTLLVLVKNKTFDRAGRLRVNIGNIYFKQQKYLQAVKQYRMALDQIPSVQQEMRSAVLKNIGQAFIRMGQYGDAMKTFEHVLEETPPGDDFDSALNCLLCYFGLGDREKMKRGFARLLSLQLPTHDEDERYMNIHEDEQVQIYLDAVQDDTLRKHELATKKKAEEFVLKAAKLIAPVIESSFAEGYDWCIERVKGSAFSSLASELEITKAITYLKLKDVKAAAKVLKSFEKKESNMLSTAATNLSFLYILENDVKQAERYADLAMDADKYNHCALVNKGNCAFMRKRLEEAQELYQEALAIDSSCSEALFNLGLVHRDLGNLEDALEYFHRVNLLVPDTPEVVAAIAALNEQLDDTDQACEWYNTLISLVPSDPNALAHLGDMFDRLDDKSQAFQYHFEGFRYFPAEINTISWFGSYYIDSQYIQKAIQFFQRAVEIQPGEVKWRLMIASCHRKTGNYQRALETYKRIHTLFPENIECLKFLIRLCTDMGLPEVQDYAVALKKAEQAKERRERAASGRGSARRSGRRGSRQASGKRQRSGHRAREERRSGRDSARSVMSSDDDRDGRGTADFGGSTRGPTDFSASLNRTNTLDASYKDPVGALPVRPKTAARKADDGEDSFELDEDMLPE</sequence>
<dbReference type="AlphaFoldDB" id="F2US11"/>
<dbReference type="STRING" id="946362.F2US11"/>
<proteinExistence type="predicted"/>
<keyword evidence="4" id="KW-1185">Reference proteome</keyword>
<dbReference type="Pfam" id="PF13181">
    <property type="entry name" value="TPR_8"/>
    <property type="match status" value="1"/>
</dbReference>
<dbReference type="GO" id="GO:0097730">
    <property type="term" value="C:non-motile cilium"/>
    <property type="evidence" value="ECO:0007669"/>
    <property type="project" value="TreeGrafter"/>
</dbReference>